<feature type="disulfide bond" evidence="7">
    <location>
        <begin position="204"/>
        <end position="207"/>
    </location>
</feature>
<dbReference type="Gene3D" id="2.20.80.10">
    <property type="entry name" value="Lipovitellin-phosvitin complex, chain A, domain 4"/>
    <property type="match status" value="1"/>
</dbReference>
<dbReference type="OrthoDB" id="5956066at2759"/>
<dbReference type="FunFam" id="2.20.80.10:FF:000001">
    <property type="entry name" value="Vitellogenin 7"/>
    <property type="match status" value="1"/>
</dbReference>
<dbReference type="FunFam" id="2.20.50.20:FF:000001">
    <property type="entry name" value="Vitellogenin 5"/>
    <property type="match status" value="1"/>
</dbReference>
<dbReference type="GO" id="GO:0071391">
    <property type="term" value="P:cellular response to estrogen stimulus"/>
    <property type="evidence" value="ECO:0007669"/>
    <property type="project" value="TreeGrafter"/>
</dbReference>
<evidence type="ECO:0000256" key="7">
    <source>
        <dbReference type="PROSITE-ProRule" id="PRU00557"/>
    </source>
</evidence>
<evidence type="ECO:0000313" key="11">
    <source>
        <dbReference type="EMBL" id="KAG7327859.1"/>
    </source>
</evidence>
<evidence type="ECO:0000256" key="9">
    <source>
        <dbReference type="SAM" id="SignalP"/>
    </source>
</evidence>
<dbReference type="InterPro" id="IPR037088">
    <property type="entry name" value="Vitellinogen_b-sht_shell_sf"/>
</dbReference>
<feature type="region of interest" description="Disordered" evidence="8">
    <location>
        <begin position="1053"/>
        <end position="1112"/>
    </location>
</feature>
<keyword evidence="12" id="KW-1185">Reference proteome</keyword>
<evidence type="ECO:0000256" key="3">
    <source>
        <dbReference type="ARBA" id="ARBA00022761"/>
    </source>
</evidence>
<feature type="signal peptide" evidence="9">
    <location>
        <begin position="1"/>
        <end position="15"/>
    </location>
</feature>
<dbReference type="PANTHER" id="PTHR23345">
    <property type="entry name" value="VITELLOGENIN-RELATED"/>
    <property type="match status" value="1"/>
</dbReference>
<evidence type="ECO:0000256" key="8">
    <source>
        <dbReference type="SAM" id="MobiDB-lite"/>
    </source>
</evidence>
<keyword evidence="3" id="KW-0758">Storage protein</keyword>
<accession>A0A9D3SQC6</accession>
<dbReference type="Gene3D" id="2.20.50.20">
    <property type="entry name" value="Lipovitellin. Chain A, domain 3"/>
    <property type="match status" value="2"/>
</dbReference>
<evidence type="ECO:0000256" key="1">
    <source>
        <dbReference type="ARBA" id="ARBA00022553"/>
    </source>
</evidence>
<dbReference type="InterPro" id="IPR015819">
    <property type="entry name" value="Lipid_transp_b-sht_shell"/>
</dbReference>
<dbReference type="SMART" id="SM00638">
    <property type="entry name" value="LPD_N"/>
    <property type="match status" value="1"/>
</dbReference>
<keyword evidence="1" id="KW-0597">Phosphoprotein</keyword>
<dbReference type="InterPro" id="IPR011030">
    <property type="entry name" value="Lipovitellin_superhlx_dom"/>
</dbReference>
<comment type="caution">
    <text evidence="11">The sequence shown here is derived from an EMBL/GenBank/DDBJ whole genome shotgun (WGS) entry which is preliminary data.</text>
</comment>
<dbReference type="Gene3D" id="2.30.230.10">
    <property type="entry name" value="Lipovitellin, beta-sheet shell regions, chain A"/>
    <property type="match status" value="2"/>
</dbReference>
<protein>
    <recommendedName>
        <fullName evidence="10">Vitellogenin domain-containing protein</fullName>
    </recommendedName>
</protein>
<evidence type="ECO:0000259" key="10">
    <source>
        <dbReference type="PROSITE" id="PS51211"/>
    </source>
</evidence>
<evidence type="ECO:0000313" key="12">
    <source>
        <dbReference type="Proteomes" id="UP000824219"/>
    </source>
</evidence>
<evidence type="ECO:0000256" key="4">
    <source>
        <dbReference type="ARBA" id="ARBA00023157"/>
    </source>
</evidence>
<dbReference type="Gene3D" id="1.25.10.20">
    <property type="entry name" value="Vitellinogen, superhelical"/>
    <property type="match status" value="2"/>
</dbReference>
<dbReference type="PANTHER" id="PTHR23345:SF9">
    <property type="entry name" value="VITELLOGENIN-RELATED"/>
    <property type="match status" value="1"/>
</dbReference>
<feature type="disulfide bond" evidence="7">
    <location>
        <begin position="162"/>
        <end position="188"/>
    </location>
</feature>
<dbReference type="FunFam" id="2.30.230.10:FF:000002">
    <property type="entry name" value="Vitellogenin 7"/>
    <property type="match status" value="1"/>
</dbReference>
<dbReference type="GO" id="GO:0005319">
    <property type="term" value="F:lipid transporter activity"/>
    <property type="evidence" value="ECO:0007669"/>
    <property type="project" value="InterPro"/>
</dbReference>
<dbReference type="PROSITE" id="PS51211">
    <property type="entry name" value="VITELLOGENIN"/>
    <property type="match status" value="2"/>
</dbReference>
<keyword evidence="4 7" id="KW-1015">Disulfide bond</keyword>
<feature type="disulfide bond" evidence="7">
    <location>
        <begin position="1460"/>
        <end position="1463"/>
    </location>
</feature>
<evidence type="ECO:0000256" key="5">
    <source>
        <dbReference type="ARBA" id="ARBA00023180"/>
    </source>
</evidence>
<dbReference type="SMART" id="SM01169">
    <property type="entry name" value="DUF1943"/>
    <property type="match status" value="1"/>
</dbReference>
<dbReference type="InterPro" id="IPR015817">
    <property type="entry name" value="Vitellinogen_open_b-sht_sub1"/>
</dbReference>
<organism evidence="11 12">
    <name type="scientific">Hemibagrus wyckioides</name>
    <dbReference type="NCBI Taxonomy" id="337641"/>
    <lineage>
        <taxon>Eukaryota</taxon>
        <taxon>Metazoa</taxon>
        <taxon>Chordata</taxon>
        <taxon>Craniata</taxon>
        <taxon>Vertebrata</taxon>
        <taxon>Euteleostomi</taxon>
        <taxon>Actinopterygii</taxon>
        <taxon>Neopterygii</taxon>
        <taxon>Teleostei</taxon>
        <taxon>Ostariophysi</taxon>
        <taxon>Siluriformes</taxon>
        <taxon>Bagridae</taxon>
        <taxon>Hemibagrus</taxon>
    </lineage>
</organism>
<dbReference type="GO" id="GO:0045735">
    <property type="term" value="F:nutrient reservoir activity"/>
    <property type="evidence" value="ECO:0007669"/>
    <property type="project" value="UniProtKB-KW"/>
</dbReference>
<dbReference type="Pfam" id="PF09172">
    <property type="entry name" value="Vit_open_b-sht"/>
    <property type="match status" value="1"/>
</dbReference>
<dbReference type="SMART" id="SM01170">
    <property type="entry name" value="DUF1944"/>
    <property type="match status" value="1"/>
</dbReference>
<feature type="disulfide bond" evidence="7">
    <location>
        <begin position="1418"/>
        <end position="1444"/>
    </location>
</feature>
<feature type="domain" description="Vitellogenin" evidence="10">
    <location>
        <begin position="24"/>
        <end position="662"/>
    </location>
</feature>
<feature type="chain" id="PRO_5039657755" description="Vitellogenin domain-containing protein" evidence="9">
    <location>
        <begin position="16"/>
        <end position="1618"/>
    </location>
</feature>
<comment type="function">
    <text evidence="6">Precursor of the major egg-yolk proteins that are sources of nutrients during early development of oviparous organisms.</text>
</comment>
<dbReference type="FunFam" id="1.25.10.20:FF:000002">
    <property type="entry name" value="Vitellogenin 7"/>
    <property type="match status" value="1"/>
</dbReference>
<dbReference type="Pfam" id="PF09175">
    <property type="entry name" value="Vit_b-sht_shell"/>
    <property type="match status" value="1"/>
</dbReference>
<feature type="compositionally biased region" description="Low complexity" evidence="8">
    <location>
        <begin position="1055"/>
        <end position="1112"/>
    </location>
</feature>
<dbReference type="InterPro" id="IPR015816">
    <property type="entry name" value="Vitellinogen_b-sht_N"/>
</dbReference>
<dbReference type="Pfam" id="PF01347">
    <property type="entry name" value="Vitellogenin_N"/>
    <property type="match status" value="2"/>
</dbReference>
<evidence type="ECO:0000256" key="2">
    <source>
        <dbReference type="ARBA" id="ARBA00022729"/>
    </source>
</evidence>
<dbReference type="EMBL" id="JAHKSW010000010">
    <property type="protein sequence ID" value="KAG7327859.1"/>
    <property type="molecule type" value="Genomic_DNA"/>
</dbReference>
<comment type="caution">
    <text evidence="7">Lacks conserved residue(s) required for the propagation of feature annotation.</text>
</comment>
<gene>
    <name evidence="11" type="ORF">KOW79_009465</name>
</gene>
<dbReference type="InterPro" id="IPR001747">
    <property type="entry name" value="Vitellogenin_N"/>
</dbReference>
<dbReference type="InterPro" id="IPR015255">
    <property type="entry name" value="Vitellinogen_open_b-sht"/>
</dbReference>
<keyword evidence="5" id="KW-0325">Glycoprotein</keyword>
<proteinExistence type="predicted"/>
<dbReference type="SUPFAM" id="SSF48431">
    <property type="entry name" value="Lipovitellin-phosvitin complex, superhelical domain"/>
    <property type="match status" value="2"/>
</dbReference>
<reference evidence="11 12" key="1">
    <citation type="submission" date="2021-06" db="EMBL/GenBank/DDBJ databases">
        <title>Chromosome-level genome assembly of the red-tail catfish (Hemibagrus wyckioides).</title>
        <authorList>
            <person name="Shao F."/>
        </authorList>
    </citation>
    <scope>NUCLEOTIDE SEQUENCE [LARGE SCALE GENOMIC DNA]</scope>
    <source>
        <strain evidence="11">EC202008001</strain>
        <tissue evidence="11">Blood</tissue>
    </source>
</reference>
<dbReference type="GO" id="GO:0032355">
    <property type="term" value="P:response to estradiol"/>
    <property type="evidence" value="ECO:0007669"/>
    <property type="project" value="TreeGrafter"/>
</dbReference>
<sequence>MRAVVLALTLALVASHQINLVPEFAAGKTFVYKYEGLLLGGLPQEGLAKAGVKVSSKVHISAVAQNTFLMKLLNPQLFEYTGIWPQDAFKPATKLTSALNAQLVIPIKYEYANGVVGKIFAPARVSATVLNLHRGILNILQLNLKNTQNVYELHEAGTQGVCKTHYMISEDVKTHQITVRKSKDLTNCHERVMKDIGLAYTETCDECQQRLKSLSGTATFRYIMKPTDTGALVSEATVEEVHQFSLLNTQTGAAQMRTKQMLTLQEVQNAPIAPHSGEYLSRGSLRYEFATEILQTPIQLLKINNAQAQIVEVLQHLVTNNMVMAHEDAPLKFVQLVQLMRVATLENIEAIWAQYKTKPLHRRWILDALPVVGTTVALRFIKEKFQADEFAVHEFTQTLLVALHMATANQDAIHLTANLASNPKVKKNPVLRKVIMLGYGSMIAKYCAEVPTCPADLLKPIHESAAEAISKGDHRELTLALKVMGNAGHPASLKTIMKLLPGFGNAAAAVSLRVQIDAILALRNIAKKEPKMVQPVALQLFMDKALHPELRMVACIVLFETKPSVALMATLGGALEKETNMHVVSFVYSHIKSLTRSMAPDYMHVAAAANVAFRMLSPKLDRLSHHFSRAIHYDLYISPFMVGAAGSAYLINDAATTLPRAVVTRARAYLAGAAADVLEVGVRTEGLHEALQKSHAVNENADRITNIKRTIKALRDWKSMPENQQLASIYVKVFGQEIAFANIDKAFIDKMIIEQATQLATGPQGRELLKEAVKALQKGIAFQYAKPLLAAEVRRILPSSLGVPMELGYYTAAVATAALNVQGTITPSLPEDPETLSLDQLMKTDFQLQAEARPSVALQTFAVIGVNTALIQAAVMARGKIQTVIPSKVDIRADLPKGNVKLEVLPAAVPDQIAAVSFETVAVSRNTEDLPNERVMSLAPPASSDAAQWLIPASFQKTLCGVCPYIQIKGCVEIASQNAGFMASNPLYYIIGQHSAKISVARGDGPALERLELEVQVGPKAAEKLMKEISLVDVENPEESTILLKLREILEGGQRNSSSSSKSSSSSGSSSKSVSNSRSSSSSRSSRNSRRTSSSRSSKSSSMSSSSARVSKNTNAYHQFQKFHKDRYITSQGTSKASSSSSIETLQRKSKILGDEFPPFFAIIARVVRADRKLGYQIAAYLDKPTSRVQVVFASISEHDKWKICADAILPSKHKFAAKLAIGEQCQGYSVAFKAETGLHETHPAARLEWDWNRAPSVDIPYVKRAREFIFNVAPLAGINADRADNKERQINVILALPTQKSLNIIFRIPKMTLSKQDVPLPIALPIEQDGSIPDQPIGQAAGDTSPAMGPADVPQLLAQHGQAVEAYHEQDAALQTTNKQPLQVLANTTGILNILQLNLKNTQNVYELHEAGTQGVCKTHYMISEDVKTHQIAVRKSKDLTNCHERVTKDIGLAYTETCDECQQRLKSLTGTATFRYIMKPTDTGALVSEATVEEVHQFSLLNTQTGAAQMRTKQMLSLQEVQNAPIAPHSGEYLSRGSLQYEFATEILQTPIQLLKINNAQAQIVEVLQHLVTNNVVMAHENAPLKFVQLVQLMRVATLENIEAIWAQYKTKPLHR</sequence>
<keyword evidence="2 9" id="KW-0732">Signal</keyword>
<evidence type="ECO:0000256" key="6">
    <source>
        <dbReference type="ARBA" id="ARBA00057087"/>
    </source>
</evidence>
<dbReference type="InterPro" id="IPR015258">
    <property type="entry name" value="Vitellinogen_b-sht_shell"/>
</dbReference>
<dbReference type="Proteomes" id="UP000824219">
    <property type="component" value="Linkage Group LG10"/>
</dbReference>
<dbReference type="SUPFAM" id="SSF56968">
    <property type="entry name" value="Lipovitellin-phosvitin complex, beta-sheet shell regions"/>
    <property type="match status" value="4"/>
</dbReference>
<feature type="domain" description="Vitellogenin" evidence="10">
    <location>
        <begin position="1252"/>
        <end position="1618"/>
    </location>
</feature>
<name>A0A9D3SQC6_9TELE</name>
<dbReference type="InterPro" id="IPR050733">
    <property type="entry name" value="Vitellogenin/Apolipophorin"/>
</dbReference>
<dbReference type="Gene3D" id="2.20.90.10">
    <property type="entry name" value="Vitellinogen, beta-sheet shell domain"/>
    <property type="match status" value="1"/>
</dbReference>